<evidence type="ECO:0000256" key="1">
    <source>
        <dbReference type="ARBA" id="ARBA00004167"/>
    </source>
</evidence>
<dbReference type="InterPro" id="IPR007452">
    <property type="entry name" value="TamB_C"/>
</dbReference>
<evidence type="ECO:0000256" key="4">
    <source>
        <dbReference type="ARBA" id="ARBA00023136"/>
    </source>
</evidence>
<evidence type="ECO:0000256" key="5">
    <source>
        <dbReference type="SAM" id="Phobius"/>
    </source>
</evidence>
<dbReference type="RefSeq" id="WP_310057048.1">
    <property type="nucleotide sequence ID" value="NZ_JAVDVY010000001.1"/>
</dbReference>
<accession>A0ABU1W5Y8</accession>
<comment type="caution">
    <text evidence="7">The sequence shown here is derived from an EMBL/GenBank/DDBJ whole genome shotgun (WGS) entry which is preliminary data.</text>
</comment>
<name>A0ABU1W5Y8_9GAMM</name>
<dbReference type="Pfam" id="PF04357">
    <property type="entry name" value="TamB"/>
    <property type="match status" value="1"/>
</dbReference>
<gene>
    <name evidence="7" type="ORF">J2X06_000177</name>
</gene>
<evidence type="ECO:0000313" key="7">
    <source>
        <dbReference type="EMBL" id="MDR7132993.1"/>
    </source>
</evidence>
<keyword evidence="3 5" id="KW-1133">Transmembrane helix</keyword>
<keyword evidence="4 5" id="KW-0472">Membrane</keyword>
<proteinExistence type="predicted"/>
<keyword evidence="8" id="KW-1185">Reference proteome</keyword>
<evidence type="ECO:0000259" key="6">
    <source>
        <dbReference type="Pfam" id="PF04357"/>
    </source>
</evidence>
<comment type="subcellular location">
    <subcellularLocation>
        <location evidence="1">Membrane</location>
        <topology evidence="1">Single-pass membrane protein</topology>
    </subcellularLocation>
</comment>
<evidence type="ECO:0000256" key="3">
    <source>
        <dbReference type="ARBA" id="ARBA00022989"/>
    </source>
</evidence>
<protein>
    <submittedName>
        <fullName evidence="7">Translocation and assembly module TamB</fullName>
    </submittedName>
</protein>
<dbReference type="PANTHER" id="PTHR36985:SF1">
    <property type="entry name" value="TRANSLOCATION AND ASSEMBLY MODULE SUBUNIT TAMB"/>
    <property type="match status" value="1"/>
</dbReference>
<dbReference type="PANTHER" id="PTHR36985">
    <property type="entry name" value="TRANSLOCATION AND ASSEMBLY MODULE SUBUNIT TAMB"/>
    <property type="match status" value="1"/>
</dbReference>
<evidence type="ECO:0000313" key="8">
    <source>
        <dbReference type="Proteomes" id="UP001251524"/>
    </source>
</evidence>
<dbReference type="EMBL" id="JAVDVY010000001">
    <property type="protein sequence ID" value="MDR7132993.1"/>
    <property type="molecule type" value="Genomic_DNA"/>
</dbReference>
<keyword evidence="2 5" id="KW-0812">Transmembrane</keyword>
<reference evidence="7 8" key="1">
    <citation type="submission" date="2023-07" db="EMBL/GenBank/DDBJ databases">
        <title>Sorghum-associated microbial communities from plants grown in Nebraska, USA.</title>
        <authorList>
            <person name="Schachtman D."/>
        </authorList>
    </citation>
    <scope>NUCLEOTIDE SEQUENCE [LARGE SCALE GENOMIC DNA]</scope>
    <source>
        <strain evidence="7 8">BE198</strain>
    </source>
</reference>
<feature type="domain" description="Translocation and assembly module TamB C-terminal" evidence="6">
    <location>
        <begin position="952"/>
        <end position="1281"/>
    </location>
</feature>
<sequence length="1282" mass="136673">MSDPTATSQSDPHEQRIAQLRQRRRARLRWLAVRGSLVAGVLTLLLAGFAYWLLTSVGGRDLLMAQIVARLPANASLSWRAVEGPLSGPLTLHDVRFTYERIVFTAQRVYLDPAIRPLLGRRLRLDALQIGNATLEIPESKEPFQLPQWPDVLPEITPPLELQADDVRVDGFLLTRQGEKLIDIRALRAGLDARQGKLHVERLSVDSDRGRLNLRGDYAPREDYRTDITASAVLAAADGRTPARIGLVARGDLTRMDVALSGHVPGPLHASLVLRGRDIPKWRLRAVADAIDLGLVTGAQASDDDEPLALQFDADGVGGSAQLSGQLTQGDFNAKVLPSKVKAEQQVLDLEPLVLDVFGGRVTLNGHADFNDPENARFRLAANARGLAWGGPTDAEPDAVSIGADADLGFAGTLRAWAAIGRADLVRDGEHAKVEFDGRGNDARMTLRTLKAKMPSGSLDGRGLVTWKPELGWSIDATLAGFDPGYFATDWRGAVDGKLATQGSTRSDGGLELSVDARELGGRLRNRPLKGRGRFAMHGAGRTGGDTAYEGDVALALGGSHIDAKGKVARTLDVDAKFAPLVLSDLLPGGAGSLRGTLRLSGPRTAPDVTADLVGSGLRYGDYQATSLTAKGRLPWQRGSGAIAVHANGLQVGLPLSSLTLDARGAVESLQLQGEARGDIGVLTLSGNAAKHGNAWQGALASLQLVPAKGASWRLQEAARFHWDGRNGTLSSTCLASSGGGSLCASADWPRRGLDVRGQSLPLSLLVPYLPDREDKRPWLLRGEIALEGHVRPAGNAWQGQFALRSSGGGMKNSERARREVMSYDNLELVATFDPRRINATLATAFNSGGHIDARIATGWDDYAPIAGEVSFNTEELVWMELFSPDIVEPKGRLDGRITLAGTRAQPQLGGQARLSQFTTELPSLAIVLEDGNVQLNAQPDGGARIVGQVRSGKGTLNVDGSLNWRNTESPLLLSLRGQDVLVSDTRDLRAVASPDVQVRYAAGQPLQVTGTVTVPSASLDLERLDQGVATSPDVVILDPEDPEEVRASPLDLDLALVLGDDVKLNGFGLDGGITGQLRVRARPGREMTGVGRLNVRGLYKAYGRKLEITRGELSWSNGPVSDPILNIRAERKVGDVTAGVDIRGRASAPKAEVWSDPARSQSEALAYLTLGRPLASASMDESKQVNAASAALSAGGGVIASQIGAKLGLDEAGVSDSRALGESVLGIGKHLSPRLYVGYGVSLLGTGQVLMLKYMLRKGFDVQIESSTVENRASLNWRKEK</sequence>
<feature type="transmembrane region" description="Helical" evidence="5">
    <location>
        <begin position="31"/>
        <end position="54"/>
    </location>
</feature>
<organism evidence="7 8">
    <name type="scientific">Lysobacter niastensis</name>
    <dbReference type="NCBI Taxonomy" id="380629"/>
    <lineage>
        <taxon>Bacteria</taxon>
        <taxon>Pseudomonadati</taxon>
        <taxon>Pseudomonadota</taxon>
        <taxon>Gammaproteobacteria</taxon>
        <taxon>Lysobacterales</taxon>
        <taxon>Lysobacteraceae</taxon>
        <taxon>Lysobacter</taxon>
    </lineage>
</organism>
<evidence type="ECO:0000256" key="2">
    <source>
        <dbReference type="ARBA" id="ARBA00022692"/>
    </source>
</evidence>
<dbReference type="Proteomes" id="UP001251524">
    <property type="component" value="Unassembled WGS sequence"/>
</dbReference>